<dbReference type="GO" id="GO:0005524">
    <property type="term" value="F:ATP binding"/>
    <property type="evidence" value="ECO:0007669"/>
    <property type="project" value="UniProtKB-UniRule"/>
</dbReference>
<dbReference type="GO" id="GO:0009030">
    <property type="term" value="F:thiamine-phosphate kinase activity"/>
    <property type="evidence" value="ECO:0007669"/>
    <property type="project" value="UniProtKB-UniRule"/>
</dbReference>
<evidence type="ECO:0000259" key="3">
    <source>
        <dbReference type="Pfam" id="PF00586"/>
    </source>
</evidence>
<evidence type="ECO:0000256" key="1">
    <source>
        <dbReference type="ARBA" id="ARBA00022977"/>
    </source>
</evidence>
<feature type="binding site" evidence="2">
    <location>
        <position position="47"/>
    </location>
    <ligand>
        <name>Mg(2+)</name>
        <dbReference type="ChEBI" id="CHEBI:18420"/>
        <label>4</label>
    </ligand>
</feature>
<dbReference type="InterPro" id="IPR010918">
    <property type="entry name" value="PurM-like_C_dom"/>
</dbReference>
<proteinExistence type="inferred from homology"/>
<feature type="binding site" evidence="2">
    <location>
        <position position="125"/>
    </location>
    <ligand>
        <name>Mg(2+)</name>
        <dbReference type="ChEBI" id="CHEBI:18420"/>
        <label>1</label>
    </ligand>
</feature>
<dbReference type="SUPFAM" id="SSF55326">
    <property type="entry name" value="PurM N-terminal domain-like"/>
    <property type="match status" value="1"/>
</dbReference>
<keyword evidence="2 5" id="KW-0808">Transferase</keyword>
<feature type="binding site" evidence="2">
    <location>
        <position position="223"/>
    </location>
    <ligand>
        <name>ATP</name>
        <dbReference type="ChEBI" id="CHEBI:30616"/>
    </ligand>
</feature>
<dbReference type="CDD" id="cd02194">
    <property type="entry name" value="ThiL"/>
    <property type="match status" value="1"/>
</dbReference>
<keyword evidence="2" id="KW-0460">Magnesium</keyword>
<accession>A0A1E3GXK2</accession>
<dbReference type="InterPro" id="IPR036921">
    <property type="entry name" value="PurM-like_N_sf"/>
</dbReference>
<protein>
    <recommendedName>
        <fullName evidence="2">Thiamine-monophosphate kinase</fullName>
        <shortName evidence="2">TMP kinase</shortName>
        <shortName evidence="2">Thiamine-phosphate kinase</shortName>
        <ecNumber evidence="2">2.7.4.16</ecNumber>
    </recommendedName>
</protein>
<sequence length="268" mass="27886">MTSNRRPTETELIAWFLAPLASDAAAFRLGDDAAALTPPDGEDLVLTKDVLVAGIHFFADDPPGDIARKALRVNLSDLAAKGARPLAYLLGLGLHADWTADWLATFTAGLADDQRTYGLALLGGDTVSSPERLTLSVTAIGRVPRGGMLRRDGARPGDIIAVTGSIGDAAIGLQLRLDAGLSGRLGLSEAAAAHLLGRYLLPQPRSGLAEAVQRLASAGMDVSDGLAGDLAKMAGVSGVRIEIDAGSVPLSEAPAWPSLPIRRCGRWR</sequence>
<keyword evidence="2" id="KW-0547">Nucleotide-binding</keyword>
<dbReference type="InterPro" id="IPR036676">
    <property type="entry name" value="PurM-like_C_sf"/>
</dbReference>
<evidence type="ECO:0000313" key="6">
    <source>
        <dbReference type="Proteomes" id="UP000094622"/>
    </source>
</evidence>
<comment type="catalytic activity">
    <reaction evidence="2">
        <text>thiamine phosphate + ATP = thiamine diphosphate + ADP</text>
        <dbReference type="Rhea" id="RHEA:15913"/>
        <dbReference type="ChEBI" id="CHEBI:30616"/>
        <dbReference type="ChEBI" id="CHEBI:37575"/>
        <dbReference type="ChEBI" id="CHEBI:58937"/>
        <dbReference type="ChEBI" id="CHEBI:456216"/>
        <dbReference type="EC" id="2.7.4.16"/>
    </reaction>
</comment>
<comment type="pathway">
    <text evidence="2">Cofactor biosynthesis; thiamine diphosphate biosynthesis; thiamine diphosphate from thiamine phosphate: step 1/1.</text>
</comment>
<dbReference type="HAMAP" id="MF_02128">
    <property type="entry name" value="TMP_kinase"/>
    <property type="match status" value="1"/>
</dbReference>
<dbReference type="EC" id="2.7.4.16" evidence="2"/>
<feature type="domain" description="PurM-like N-terminal" evidence="3">
    <location>
        <begin position="30"/>
        <end position="143"/>
    </location>
</feature>
<feature type="binding site" evidence="2">
    <location>
        <position position="77"/>
    </location>
    <ligand>
        <name>Mg(2+)</name>
        <dbReference type="ChEBI" id="CHEBI:18420"/>
        <label>2</label>
    </ligand>
</feature>
<keyword evidence="2 5" id="KW-0418">Kinase</keyword>
<gene>
    <name evidence="2 5" type="primary">thiL</name>
    <name evidence="5" type="ORF">A6302_03885</name>
</gene>
<feature type="binding site" evidence="2">
    <location>
        <begin position="124"/>
        <end position="125"/>
    </location>
    <ligand>
        <name>ATP</name>
        <dbReference type="ChEBI" id="CHEBI:30616"/>
    </ligand>
</feature>
<feature type="binding site" evidence="2">
    <location>
        <position position="32"/>
    </location>
    <ligand>
        <name>Mg(2+)</name>
        <dbReference type="ChEBI" id="CHEBI:18420"/>
        <label>4</label>
    </ligand>
</feature>
<dbReference type="EMBL" id="MCRJ01000131">
    <property type="protein sequence ID" value="ODN68809.1"/>
    <property type="molecule type" value="Genomic_DNA"/>
</dbReference>
<dbReference type="SUPFAM" id="SSF56042">
    <property type="entry name" value="PurM C-terminal domain-like"/>
    <property type="match status" value="1"/>
</dbReference>
<dbReference type="NCBIfam" id="TIGR01379">
    <property type="entry name" value="thiL"/>
    <property type="match status" value="1"/>
</dbReference>
<dbReference type="PANTHER" id="PTHR30270">
    <property type="entry name" value="THIAMINE-MONOPHOSPHATE KINASE"/>
    <property type="match status" value="1"/>
</dbReference>
<dbReference type="GO" id="GO:0000287">
    <property type="term" value="F:magnesium ion binding"/>
    <property type="evidence" value="ECO:0007669"/>
    <property type="project" value="UniProtKB-UniRule"/>
</dbReference>
<feature type="binding site" evidence="2">
    <location>
        <position position="256"/>
    </location>
    <ligand>
        <name>substrate</name>
    </ligand>
</feature>
<dbReference type="Gene3D" id="3.30.1330.10">
    <property type="entry name" value="PurM-like, N-terminal domain"/>
    <property type="match status" value="1"/>
</dbReference>
<feature type="binding site" evidence="2">
    <location>
        <position position="77"/>
    </location>
    <ligand>
        <name>Mg(2+)</name>
        <dbReference type="ChEBI" id="CHEBI:18420"/>
        <label>3</label>
    </ligand>
</feature>
<dbReference type="GO" id="GO:0009229">
    <property type="term" value="P:thiamine diphosphate biosynthetic process"/>
    <property type="evidence" value="ECO:0007669"/>
    <property type="project" value="UniProtKB-UniRule"/>
</dbReference>
<comment type="function">
    <text evidence="2">Catalyzes the ATP-dependent phosphorylation of thiamine-monophosphate (TMP) to form thiamine-pyrophosphate (TPP), the active form of vitamin B1.</text>
</comment>
<evidence type="ECO:0000259" key="4">
    <source>
        <dbReference type="Pfam" id="PF02769"/>
    </source>
</evidence>
<comment type="caution">
    <text evidence="5">The sequence shown here is derived from an EMBL/GenBank/DDBJ whole genome shotgun (WGS) entry which is preliminary data.</text>
</comment>
<feature type="binding site" evidence="2">
    <location>
        <position position="56"/>
    </location>
    <ligand>
        <name>substrate</name>
    </ligand>
</feature>
<feature type="binding site" evidence="2">
    <location>
        <position position="221"/>
    </location>
    <ligand>
        <name>Mg(2+)</name>
        <dbReference type="ChEBI" id="CHEBI:18420"/>
        <label>3</label>
    </ligand>
</feature>
<dbReference type="InterPro" id="IPR006283">
    <property type="entry name" value="ThiL-like"/>
</dbReference>
<dbReference type="UniPathway" id="UPA00060">
    <property type="reaction ID" value="UER00142"/>
</dbReference>
<evidence type="ECO:0000256" key="2">
    <source>
        <dbReference type="HAMAP-Rule" id="MF_02128"/>
    </source>
</evidence>
<keyword evidence="1 2" id="KW-0784">Thiamine biosynthesis</keyword>
<dbReference type="PANTHER" id="PTHR30270:SF0">
    <property type="entry name" value="THIAMINE-MONOPHOSPHATE KINASE"/>
    <property type="match status" value="1"/>
</dbReference>
<feature type="binding site" evidence="2">
    <location>
        <position position="151"/>
    </location>
    <ligand>
        <name>ATP</name>
        <dbReference type="ChEBI" id="CHEBI:30616"/>
    </ligand>
</feature>
<organism evidence="5 6">
    <name type="scientific">Methylobrevis pamukkalensis</name>
    <dbReference type="NCBI Taxonomy" id="1439726"/>
    <lineage>
        <taxon>Bacteria</taxon>
        <taxon>Pseudomonadati</taxon>
        <taxon>Pseudomonadota</taxon>
        <taxon>Alphaproteobacteria</taxon>
        <taxon>Hyphomicrobiales</taxon>
        <taxon>Pleomorphomonadaceae</taxon>
        <taxon>Methylobrevis</taxon>
    </lineage>
</organism>
<dbReference type="AlphaFoldDB" id="A0A1E3GXK2"/>
<dbReference type="Proteomes" id="UP000094622">
    <property type="component" value="Unassembled WGS sequence"/>
</dbReference>
<comment type="caution">
    <text evidence="2">Lacks conserved residue(s) required for the propagation of feature annotation.</text>
</comment>
<dbReference type="PATRIC" id="fig|1439726.3.peg.4098"/>
<comment type="miscellaneous">
    <text evidence="2">Reaction mechanism of ThiL seems to utilize a direct, inline transfer of the gamma-phosphate of ATP to TMP rather than a phosphorylated enzyme intermediate.</text>
</comment>
<comment type="similarity">
    <text evidence="2">Belongs to the thiamine-monophosphate kinase family.</text>
</comment>
<feature type="binding site" evidence="2">
    <location>
        <position position="32"/>
    </location>
    <ligand>
        <name>Mg(2+)</name>
        <dbReference type="ChEBI" id="CHEBI:18420"/>
        <label>3</label>
    </ligand>
</feature>
<feature type="binding site" evidence="2">
    <location>
        <position position="49"/>
    </location>
    <ligand>
        <name>Mg(2+)</name>
        <dbReference type="ChEBI" id="CHEBI:18420"/>
        <label>2</label>
    </ligand>
</feature>
<feature type="binding site" evidence="2">
    <location>
        <position position="224"/>
    </location>
    <ligand>
        <name>Mg(2+)</name>
        <dbReference type="ChEBI" id="CHEBI:18420"/>
        <label>5</label>
    </ligand>
</feature>
<feature type="binding site" evidence="2">
    <location>
        <position position="77"/>
    </location>
    <ligand>
        <name>Mg(2+)</name>
        <dbReference type="ChEBI" id="CHEBI:18420"/>
        <label>4</label>
    </ligand>
</feature>
<feature type="domain" description="PurM-like C-terminal" evidence="4">
    <location>
        <begin position="155"/>
        <end position="252"/>
    </location>
</feature>
<dbReference type="GO" id="GO:0009228">
    <property type="term" value="P:thiamine biosynthetic process"/>
    <property type="evidence" value="ECO:0007669"/>
    <property type="project" value="UniProtKB-KW"/>
</dbReference>
<keyword evidence="6" id="KW-1185">Reference proteome</keyword>
<dbReference type="Gene3D" id="3.90.650.10">
    <property type="entry name" value="PurM-like C-terminal domain"/>
    <property type="match status" value="1"/>
</dbReference>
<feature type="binding site" evidence="2">
    <location>
        <position position="49"/>
    </location>
    <ligand>
        <name>Mg(2+)</name>
        <dbReference type="ChEBI" id="CHEBI:18420"/>
        <label>1</label>
    </ligand>
</feature>
<dbReference type="Pfam" id="PF00586">
    <property type="entry name" value="AIRS"/>
    <property type="match status" value="1"/>
</dbReference>
<keyword evidence="2" id="KW-0479">Metal-binding</keyword>
<reference evidence="5 6" key="1">
    <citation type="submission" date="2016-07" db="EMBL/GenBank/DDBJ databases">
        <title>Draft Genome Sequence of Methylobrevis pamukkalensis PK2.</title>
        <authorList>
            <person name="Vasilenko O.V."/>
            <person name="Doronina N.V."/>
            <person name="Shmareva M.N."/>
            <person name="Tarlachkov S.V."/>
            <person name="Mustakhimov I."/>
            <person name="Trotsenko Y.A."/>
        </authorList>
    </citation>
    <scope>NUCLEOTIDE SEQUENCE [LARGE SCALE GENOMIC DNA]</scope>
    <source>
        <strain evidence="5 6">PK2</strain>
    </source>
</reference>
<evidence type="ECO:0000313" key="5">
    <source>
        <dbReference type="EMBL" id="ODN68809.1"/>
    </source>
</evidence>
<keyword evidence="2" id="KW-0067">ATP-binding</keyword>
<name>A0A1E3GXK2_9HYPH</name>
<dbReference type="InterPro" id="IPR016188">
    <property type="entry name" value="PurM-like_N"/>
</dbReference>
<dbReference type="Pfam" id="PF02769">
    <property type="entry name" value="AIRS_C"/>
    <property type="match status" value="1"/>
</dbReference>